<keyword evidence="2" id="KW-0812">Transmembrane</keyword>
<dbReference type="PROSITE" id="PS50818">
    <property type="entry name" value="INTEIN_C_TER"/>
    <property type="match status" value="1"/>
</dbReference>
<protein>
    <recommendedName>
        <fullName evidence="3">Hint domain-containing protein</fullName>
    </recommendedName>
</protein>
<reference evidence="5" key="1">
    <citation type="journal article" date="2019" name="Int. J. Syst. Evol. Microbiol.">
        <title>The Global Catalogue of Microorganisms (GCM) 10K type strain sequencing project: providing services to taxonomists for standard genome sequencing and annotation.</title>
        <authorList>
            <consortium name="The Broad Institute Genomics Platform"/>
            <consortium name="The Broad Institute Genome Sequencing Center for Infectious Disease"/>
            <person name="Wu L."/>
            <person name="Ma J."/>
        </authorList>
    </citation>
    <scope>NUCLEOTIDE SEQUENCE [LARGE SCALE GENOMIC DNA]</scope>
    <source>
        <strain evidence="5">JCM 17975</strain>
    </source>
</reference>
<keyword evidence="2" id="KW-0472">Membrane</keyword>
<evidence type="ECO:0000259" key="3">
    <source>
        <dbReference type="SMART" id="SM00306"/>
    </source>
</evidence>
<dbReference type="InterPro" id="IPR036844">
    <property type="entry name" value="Hint_dom_sf"/>
</dbReference>
<proteinExistence type="predicted"/>
<name>A0ABP8WPN7_9MICO</name>
<feature type="compositionally biased region" description="Low complexity" evidence="1">
    <location>
        <begin position="142"/>
        <end position="152"/>
    </location>
</feature>
<evidence type="ECO:0000256" key="2">
    <source>
        <dbReference type="SAM" id="Phobius"/>
    </source>
</evidence>
<dbReference type="Pfam" id="PF21725">
    <property type="entry name" value="T7SS_signal"/>
    <property type="match status" value="1"/>
</dbReference>
<evidence type="ECO:0000313" key="4">
    <source>
        <dbReference type="EMBL" id="GAA4693108.1"/>
    </source>
</evidence>
<sequence>MRPSDWSPVGLDADPTPGDPVLVLSGGQEYQEVARSIDNAASSMSRLDVEGTISQAVDSLMSAKEDTIGEIRKAHSRYVAAGDALVGYASSLERVQGETLAALDRAREAQDAAQAAAGSKDRWQDLADGAKDEAEKAEYEQKAQQAGGDADQAAGVLNSAKSTVESAVSDRDRAAEHAVDQIEEITSSDDLNDGWWDNWGSKLVAAIADIADMISTIAGILAIIVAFIPVVGTALAGVLIVIAAVAAIVSAVANITLAATGERSWAEAGIAIAGAALSLIGLGGAAKAAMGLSKTIAKSGGFRQAMSKGWCKFGFGKCFVAGTLIHTPDGPRPIETIQVGDKVWAHDVVTARDELQLVVETFVRSTTELFHLTINGSVVSTTAEHPFMVHDRGWLDAAFLNVGDLLVTPDGTTVPVEAIETEQRTEAGVEPVYNFHVETHHNYYVHAGSTPILVHNAGHTAAGANKANAPVKEVETYAPKPVKPGDAVERMNNFLGEGQHTNIHPRTGQPDPHRVVSEDGRRSIRFGPHEMNSKPTKFHYHEETWAYDEAAGIWNVDNVVVRVPHPKGSW</sequence>
<dbReference type="InterPro" id="IPR003587">
    <property type="entry name" value="Hint_dom_N"/>
</dbReference>
<comment type="caution">
    <text evidence="4">The sequence shown here is derived from an EMBL/GenBank/DDBJ whole genome shotgun (WGS) entry which is preliminary data.</text>
</comment>
<organism evidence="4 5">
    <name type="scientific">Promicromonospora umidemergens</name>
    <dbReference type="NCBI Taxonomy" id="629679"/>
    <lineage>
        <taxon>Bacteria</taxon>
        <taxon>Bacillati</taxon>
        <taxon>Actinomycetota</taxon>
        <taxon>Actinomycetes</taxon>
        <taxon>Micrococcales</taxon>
        <taxon>Promicromonosporaceae</taxon>
        <taxon>Promicromonospora</taxon>
    </lineage>
</organism>
<feature type="compositionally biased region" description="Basic and acidic residues" evidence="1">
    <location>
        <begin position="119"/>
        <end position="141"/>
    </location>
</feature>
<gene>
    <name evidence="4" type="ORF">GCM10023198_10600</name>
</gene>
<dbReference type="SMART" id="SM00306">
    <property type="entry name" value="HintN"/>
    <property type="match status" value="1"/>
</dbReference>
<dbReference type="Gene3D" id="2.170.16.10">
    <property type="entry name" value="Hedgehog/Intein (Hint) domain"/>
    <property type="match status" value="1"/>
</dbReference>
<feature type="domain" description="Hint" evidence="3">
    <location>
        <begin position="316"/>
        <end position="410"/>
    </location>
</feature>
<keyword evidence="5" id="KW-1185">Reference proteome</keyword>
<dbReference type="SUPFAM" id="SSF51294">
    <property type="entry name" value="Hedgehog/intein (Hint) domain"/>
    <property type="match status" value="1"/>
</dbReference>
<dbReference type="CDD" id="cd00081">
    <property type="entry name" value="Hint"/>
    <property type="match status" value="1"/>
</dbReference>
<dbReference type="RefSeq" id="WP_253870106.1">
    <property type="nucleotide sequence ID" value="NZ_BAABHM010000006.1"/>
</dbReference>
<feature type="region of interest" description="Disordered" evidence="1">
    <location>
        <begin position="112"/>
        <end position="152"/>
    </location>
</feature>
<feature type="transmembrane region" description="Helical" evidence="2">
    <location>
        <begin position="234"/>
        <end position="257"/>
    </location>
</feature>
<dbReference type="InterPro" id="IPR049082">
    <property type="entry name" value="T7SS_signal"/>
</dbReference>
<feature type="transmembrane region" description="Helical" evidence="2">
    <location>
        <begin position="203"/>
        <end position="228"/>
    </location>
</feature>
<dbReference type="Proteomes" id="UP001500843">
    <property type="component" value="Unassembled WGS sequence"/>
</dbReference>
<dbReference type="EMBL" id="BAABHM010000006">
    <property type="protein sequence ID" value="GAA4693108.1"/>
    <property type="molecule type" value="Genomic_DNA"/>
</dbReference>
<dbReference type="PROSITE" id="PS50817">
    <property type="entry name" value="INTEIN_N_TER"/>
    <property type="match status" value="1"/>
</dbReference>
<dbReference type="InterPro" id="IPR030934">
    <property type="entry name" value="Intein_C"/>
</dbReference>
<dbReference type="NCBIfam" id="TIGR01443">
    <property type="entry name" value="intein_Cterm"/>
    <property type="match status" value="1"/>
</dbReference>
<feature type="transmembrane region" description="Helical" evidence="2">
    <location>
        <begin position="269"/>
        <end position="290"/>
    </location>
</feature>
<keyword evidence="2" id="KW-1133">Transmembrane helix</keyword>
<evidence type="ECO:0000313" key="5">
    <source>
        <dbReference type="Proteomes" id="UP001500843"/>
    </source>
</evidence>
<evidence type="ECO:0000256" key="1">
    <source>
        <dbReference type="SAM" id="MobiDB-lite"/>
    </source>
</evidence>
<accession>A0ABP8WPN7</accession>
<dbReference type="Pfam" id="PF07591">
    <property type="entry name" value="PT-HINT"/>
    <property type="match status" value="1"/>
</dbReference>
<dbReference type="InterPro" id="IPR006141">
    <property type="entry name" value="Intein_N"/>
</dbReference>